<dbReference type="EMBL" id="DSBW01000143">
    <property type="protein sequence ID" value="HED31329.1"/>
    <property type="molecule type" value="Genomic_DNA"/>
</dbReference>
<comment type="caution">
    <text evidence="1">The sequence shown here is derived from an EMBL/GenBank/DDBJ whole genome shotgun (WGS) entry which is preliminary data.</text>
</comment>
<name>A0A831WVN5_PROAE</name>
<evidence type="ECO:0000313" key="1">
    <source>
        <dbReference type="EMBL" id="HED31329.1"/>
    </source>
</evidence>
<dbReference type="Proteomes" id="UP000886335">
    <property type="component" value="Unassembled WGS sequence"/>
</dbReference>
<organism evidence="1">
    <name type="scientific">Prosthecochloris aestuarii</name>
    <dbReference type="NCBI Taxonomy" id="1102"/>
    <lineage>
        <taxon>Bacteria</taxon>
        <taxon>Pseudomonadati</taxon>
        <taxon>Chlorobiota</taxon>
        <taxon>Chlorobiia</taxon>
        <taxon>Chlorobiales</taxon>
        <taxon>Chlorobiaceae</taxon>
        <taxon>Prosthecochloris</taxon>
    </lineage>
</organism>
<accession>A0A831WVN5</accession>
<dbReference type="AlphaFoldDB" id="A0A831WVN5"/>
<sequence>METISTRFGELRKTEFRELCSTPKADEFLVSARNTLSTPYGELVPLFETEDLGRRSAKPVTFYKDGPIRSVPLQTQTMITTPVGTIPAELVSFHPSGALKKVF</sequence>
<reference evidence="1" key="1">
    <citation type="journal article" date="2020" name="mSystems">
        <title>Genome- and Community-Level Interaction Insights into Carbon Utilization and Element Cycling Functions of Hydrothermarchaeota in Hydrothermal Sediment.</title>
        <authorList>
            <person name="Zhou Z."/>
            <person name="Liu Y."/>
            <person name="Xu W."/>
            <person name="Pan J."/>
            <person name="Luo Z.H."/>
            <person name="Li M."/>
        </authorList>
    </citation>
    <scope>NUCLEOTIDE SEQUENCE [LARGE SCALE GENOMIC DNA]</scope>
    <source>
        <strain evidence="1">SpSt-1181</strain>
    </source>
</reference>
<proteinExistence type="predicted"/>
<gene>
    <name evidence="1" type="ORF">ENN50_06570</name>
</gene>
<feature type="non-terminal residue" evidence="1">
    <location>
        <position position="103"/>
    </location>
</feature>
<protein>
    <submittedName>
        <fullName evidence="1">Uncharacterized protein</fullName>
    </submittedName>
</protein>